<evidence type="ECO:0000313" key="10">
    <source>
        <dbReference type="Proteomes" id="UP001172101"/>
    </source>
</evidence>
<dbReference type="InterPro" id="IPR019313">
    <property type="entry name" value="Mediator_Med17"/>
</dbReference>
<evidence type="ECO:0000256" key="8">
    <source>
        <dbReference type="RuleBase" id="RU364140"/>
    </source>
</evidence>
<evidence type="ECO:0000256" key="4">
    <source>
        <dbReference type="ARBA" id="ARBA00023015"/>
    </source>
</evidence>
<dbReference type="Gene3D" id="6.10.250.2620">
    <property type="match status" value="1"/>
</dbReference>
<sequence length="645" mass="71182">MDSRSPLQGRPPVSRGPQSIREFIHRINAEPGGFRKLNEHDLRKQIAAQRASGHDNDVDVDMADVSEPEQTVTANDLVTARDEIIRNIHEAHKTANITLDLISLLLSKENPAQAAATLNPELRNLVGIGTLGATTLDAPTTLAQNRVGDNMMVSIGKRLISVNAAADSALESAKRLQEEVDLEIKYWSEVLAVSEGGWSTFHLPNEPHTLGVKFGFSNAAPDFKASSIAPMRRAEDGAVSLEPGKLVGQSKRFQVSILRDGEVVGKSSLAKPLLNDAPLESRVREARDTVFAQELWHEINREGRTLLGHRVRLERSAVTYSVDSKKTLLFQLVTLDDQLSADPFETTADDGEAENINVTLHLLLANAHRQNDRRRYDKYELKEKRGPPQPYSLLLPIVTYYQHEGTVEQCVSFFSALVSVLRSAGLDASCTMTEEPIRDAGTQPLAALGTSLLSPSDVQFDLTITPESRLRVLTKASPAFGTRFLVYLQPPAQADLRNPLSTCFPPYTQESGIPGSNVDTFYDTTKQLFWYLTGAVPRALALSYMAIVYEPRPDTAEANGHRATHWIVHSSDKGLVDYDTQSFGIYFDVPLDTETGPPALHVAGDFEEDDKKIHREWRWTSTSASSESSGNLEQIVRHVLSNAGF</sequence>
<evidence type="ECO:0000256" key="3">
    <source>
        <dbReference type="ARBA" id="ARBA00019610"/>
    </source>
</evidence>
<dbReference type="AlphaFoldDB" id="A0AA40DJZ0"/>
<evidence type="ECO:0000256" key="5">
    <source>
        <dbReference type="ARBA" id="ARBA00023163"/>
    </source>
</evidence>
<organism evidence="9 10">
    <name type="scientific">Lasiosphaeria miniovina</name>
    <dbReference type="NCBI Taxonomy" id="1954250"/>
    <lineage>
        <taxon>Eukaryota</taxon>
        <taxon>Fungi</taxon>
        <taxon>Dikarya</taxon>
        <taxon>Ascomycota</taxon>
        <taxon>Pezizomycotina</taxon>
        <taxon>Sordariomycetes</taxon>
        <taxon>Sordariomycetidae</taxon>
        <taxon>Sordariales</taxon>
        <taxon>Lasiosphaeriaceae</taxon>
        <taxon>Lasiosphaeria</taxon>
    </lineage>
</organism>
<dbReference type="PANTHER" id="PTHR13114">
    <property type="entry name" value="MEDIATOR OF RNA POLYMERASE II TRANSCRIPTION SUBUNIT 17"/>
    <property type="match status" value="1"/>
</dbReference>
<dbReference type="PANTHER" id="PTHR13114:SF7">
    <property type="entry name" value="MEDIATOR OF RNA POLYMERASE II TRANSCRIPTION SUBUNIT 17"/>
    <property type="match status" value="1"/>
</dbReference>
<comment type="similarity">
    <text evidence="2 8">Belongs to the Mediator complex subunit 17 family.</text>
</comment>
<dbReference type="GO" id="GO:0006357">
    <property type="term" value="P:regulation of transcription by RNA polymerase II"/>
    <property type="evidence" value="ECO:0007669"/>
    <property type="project" value="InterPro"/>
</dbReference>
<dbReference type="GO" id="GO:0016592">
    <property type="term" value="C:mediator complex"/>
    <property type="evidence" value="ECO:0007669"/>
    <property type="project" value="InterPro"/>
</dbReference>
<evidence type="ECO:0000256" key="7">
    <source>
        <dbReference type="ARBA" id="ARBA00032014"/>
    </source>
</evidence>
<keyword evidence="4 8" id="KW-0805">Transcription regulation</keyword>
<keyword evidence="10" id="KW-1185">Reference proteome</keyword>
<dbReference type="GO" id="GO:0003712">
    <property type="term" value="F:transcription coregulator activity"/>
    <property type="evidence" value="ECO:0007669"/>
    <property type="project" value="InterPro"/>
</dbReference>
<evidence type="ECO:0000256" key="1">
    <source>
        <dbReference type="ARBA" id="ARBA00004123"/>
    </source>
</evidence>
<dbReference type="EMBL" id="JAUIRO010000008">
    <property type="protein sequence ID" value="KAK0703567.1"/>
    <property type="molecule type" value="Genomic_DNA"/>
</dbReference>
<evidence type="ECO:0000256" key="2">
    <source>
        <dbReference type="ARBA" id="ARBA00005635"/>
    </source>
</evidence>
<protein>
    <recommendedName>
        <fullName evidence="3 8">Mediator of RNA polymerase II transcription subunit 17</fullName>
    </recommendedName>
    <alternativeName>
        <fullName evidence="7 8">Mediator complex subunit 17</fullName>
    </alternativeName>
</protein>
<proteinExistence type="inferred from homology"/>
<dbReference type="GO" id="GO:0070847">
    <property type="term" value="C:core mediator complex"/>
    <property type="evidence" value="ECO:0007669"/>
    <property type="project" value="TreeGrafter"/>
</dbReference>
<evidence type="ECO:0000313" key="9">
    <source>
        <dbReference type="EMBL" id="KAK0703567.1"/>
    </source>
</evidence>
<comment type="function">
    <text evidence="8">Component of the Mediator complex, a coactivator involved in the regulated transcription of nearly all RNA polymerase II-dependent genes. Mediator functions as a bridge to convey information from gene-specific regulatory proteins to the basal RNA polymerase II transcription machinery. Mediator is recruited to promoters by direct interactions with regulatory proteins and serves as a scaffold for the assembly of a functional preinitiation complex with RNA polymerase II and the general transcription factors.</text>
</comment>
<comment type="subcellular location">
    <subcellularLocation>
        <location evidence="1 8">Nucleus</location>
    </subcellularLocation>
</comment>
<accession>A0AA40DJZ0</accession>
<comment type="subunit">
    <text evidence="8">Component of the Mediator complex.</text>
</comment>
<comment type="caution">
    <text evidence="9">The sequence shown here is derived from an EMBL/GenBank/DDBJ whole genome shotgun (WGS) entry which is preliminary data.</text>
</comment>
<evidence type="ECO:0000256" key="6">
    <source>
        <dbReference type="ARBA" id="ARBA00023242"/>
    </source>
</evidence>
<keyword evidence="5 8" id="KW-0804">Transcription</keyword>
<dbReference type="Proteomes" id="UP001172101">
    <property type="component" value="Unassembled WGS sequence"/>
</dbReference>
<dbReference type="Pfam" id="PF10156">
    <property type="entry name" value="Med17"/>
    <property type="match status" value="1"/>
</dbReference>
<keyword evidence="6 8" id="KW-0539">Nucleus</keyword>
<gene>
    <name evidence="8" type="primary">MED17</name>
    <name evidence="9" type="ORF">B0T26DRAFT_505593</name>
</gene>
<name>A0AA40DJZ0_9PEZI</name>
<reference evidence="9" key="1">
    <citation type="submission" date="2023-06" db="EMBL/GenBank/DDBJ databases">
        <title>Genome-scale phylogeny and comparative genomics of the fungal order Sordariales.</title>
        <authorList>
            <consortium name="Lawrence Berkeley National Laboratory"/>
            <person name="Hensen N."/>
            <person name="Bonometti L."/>
            <person name="Westerberg I."/>
            <person name="Brannstrom I.O."/>
            <person name="Guillou S."/>
            <person name="Cros-Aarteil S."/>
            <person name="Calhoun S."/>
            <person name="Haridas S."/>
            <person name="Kuo A."/>
            <person name="Mondo S."/>
            <person name="Pangilinan J."/>
            <person name="Riley R."/>
            <person name="LaButti K."/>
            <person name="Andreopoulos B."/>
            <person name="Lipzen A."/>
            <person name="Chen C."/>
            <person name="Yanf M."/>
            <person name="Daum C."/>
            <person name="Ng V."/>
            <person name="Clum A."/>
            <person name="Steindorff A."/>
            <person name="Ohm R."/>
            <person name="Martin F."/>
            <person name="Silar P."/>
            <person name="Natvig D."/>
            <person name="Lalanne C."/>
            <person name="Gautier V."/>
            <person name="Ament-velasquez S.L."/>
            <person name="Kruys A."/>
            <person name="Hutchinson M.I."/>
            <person name="Powell A.J."/>
            <person name="Barry K."/>
            <person name="Miller A.N."/>
            <person name="Grigoriev I.V."/>
            <person name="Debuchy R."/>
            <person name="Gladieux P."/>
            <person name="Thoren M.H."/>
            <person name="Johannesson H."/>
        </authorList>
    </citation>
    <scope>NUCLEOTIDE SEQUENCE</scope>
    <source>
        <strain evidence="9">SMH2392-1A</strain>
    </source>
</reference>
<keyword evidence="8" id="KW-0010">Activator</keyword>